<organism evidence="13 14">
    <name type="scientific">Schizopora paradoxa</name>
    <dbReference type="NCBI Taxonomy" id="27342"/>
    <lineage>
        <taxon>Eukaryota</taxon>
        <taxon>Fungi</taxon>
        <taxon>Dikarya</taxon>
        <taxon>Basidiomycota</taxon>
        <taxon>Agaricomycotina</taxon>
        <taxon>Agaricomycetes</taxon>
        <taxon>Hymenochaetales</taxon>
        <taxon>Schizoporaceae</taxon>
        <taxon>Schizopora</taxon>
    </lineage>
</organism>
<feature type="transmembrane region" description="Helical" evidence="10">
    <location>
        <begin position="179"/>
        <end position="198"/>
    </location>
</feature>
<protein>
    <submittedName>
        <fullName evidence="13">p-loop containing nucleoside triphosphate hydrolase protein</fullName>
    </submittedName>
</protein>
<feature type="domain" description="ABC transporter" evidence="11">
    <location>
        <begin position="1281"/>
        <end position="1544"/>
    </location>
</feature>
<keyword evidence="13" id="KW-0378">Hydrolase</keyword>
<keyword evidence="3 10" id="KW-0812">Transmembrane</keyword>
<dbReference type="STRING" id="27342.A0A0H2SPG0"/>
<keyword evidence="14" id="KW-1185">Reference proteome</keyword>
<dbReference type="InterPro" id="IPR003593">
    <property type="entry name" value="AAA+_ATPase"/>
</dbReference>
<dbReference type="CDD" id="cd03244">
    <property type="entry name" value="ABCC_MRP_domain2"/>
    <property type="match status" value="1"/>
</dbReference>
<feature type="transmembrane region" description="Helical" evidence="10">
    <location>
        <begin position="478"/>
        <end position="497"/>
    </location>
</feature>
<evidence type="ECO:0000256" key="3">
    <source>
        <dbReference type="ARBA" id="ARBA00022692"/>
    </source>
</evidence>
<dbReference type="CDD" id="cd18596">
    <property type="entry name" value="ABC_6TM_VMR1_D1_like"/>
    <property type="match status" value="1"/>
</dbReference>
<evidence type="ECO:0000313" key="13">
    <source>
        <dbReference type="EMBL" id="KLO18951.1"/>
    </source>
</evidence>
<dbReference type="InterPro" id="IPR050173">
    <property type="entry name" value="ABC_transporter_C-like"/>
</dbReference>
<dbReference type="GO" id="GO:0005524">
    <property type="term" value="F:ATP binding"/>
    <property type="evidence" value="ECO:0007669"/>
    <property type="project" value="UniProtKB-KW"/>
</dbReference>
<dbReference type="CDD" id="cd18604">
    <property type="entry name" value="ABC_6TM_VMR1_D2_like"/>
    <property type="match status" value="1"/>
</dbReference>
<dbReference type="InterPro" id="IPR011527">
    <property type="entry name" value="ABC1_TM_dom"/>
</dbReference>
<dbReference type="Proteomes" id="UP000053477">
    <property type="component" value="Unassembled WGS sequence"/>
</dbReference>
<dbReference type="FunFam" id="3.40.50.300:FF:000838">
    <property type="entry name" value="ABC multidrug transporter (Eurofung)"/>
    <property type="match status" value="1"/>
</dbReference>
<feature type="transmembrane region" description="Helical" evidence="10">
    <location>
        <begin position="145"/>
        <end position="167"/>
    </location>
</feature>
<keyword evidence="4" id="KW-0677">Repeat</keyword>
<dbReference type="PROSITE" id="PS00211">
    <property type="entry name" value="ABC_TRANSPORTER_1"/>
    <property type="match status" value="1"/>
</dbReference>
<dbReference type="SUPFAM" id="SSF52540">
    <property type="entry name" value="P-loop containing nucleoside triphosphate hydrolases"/>
    <property type="match status" value="2"/>
</dbReference>
<feature type="transmembrane region" description="Helical" evidence="10">
    <location>
        <begin position="15"/>
        <end position="37"/>
    </location>
</feature>
<evidence type="ECO:0000256" key="9">
    <source>
        <dbReference type="SAM" id="MobiDB-lite"/>
    </source>
</evidence>
<feature type="domain" description="ABC transmembrane type-1" evidence="12">
    <location>
        <begin position="982"/>
        <end position="1245"/>
    </location>
</feature>
<dbReference type="GO" id="GO:0016887">
    <property type="term" value="F:ATP hydrolysis activity"/>
    <property type="evidence" value="ECO:0007669"/>
    <property type="project" value="InterPro"/>
</dbReference>
<feature type="region of interest" description="Disordered" evidence="9">
    <location>
        <begin position="387"/>
        <end position="422"/>
    </location>
</feature>
<dbReference type="InParanoid" id="A0A0H2SPG0"/>
<reference evidence="13 14" key="1">
    <citation type="submission" date="2015-04" db="EMBL/GenBank/DDBJ databases">
        <title>Complete genome sequence of Schizopora paradoxa KUC8140, a cosmopolitan wood degrader in East Asia.</title>
        <authorList>
            <consortium name="DOE Joint Genome Institute"/>
            <person name="Min B."/>
            <person name="Park H."/>
            <person name="Jang Y."/>
            <person name="Kim J.-J."/>
            <person name="Kim K.H."/>
            <person name="Pangilinan J."/>
            <person name="Lipzen A."/>
            <person name="Riley R."/>
            <person name="Grigoriev I.V."/>
            <person name="Spatafora J.W."/>
            <person name="Choi I.-G."/>
        </authorList>
    </citation>
    <scope>NUCLEOTIDE SEQUENCE [LARGE SCALE GENOMIC DNA]</scope>
    <source>
        <strain evidence="13 14">KUC8140</strain>
    </source>
</reference>
<dbReference type="InterPro" id="IPR027417">
    <property type="entry name" value="P-loop_NTPase"/>
</dbReference>
<feature type="transmembrane region" description="Helical" evidence="10">
    <location>
        <begin position="112"/>
        <end position="133"/>
    </location>
</feature>
<dbReference type="PANTHER" id="PTHR24223">
    <property type="entry name" value="ATP-BINDING CASSETTE SUB-FAMILY C"/>
    <property type="match status" value="1"/>
</dbReference>
<feature type="compositionally biased region" description="Low complexity" evidence="9">
    <location>
        <begin position="397"/>
        <end position="412"/>
    </location>
</feature>
<feature type="transmembrane region" description="Helical" evidence="10">
    <location>
        <begin position="1105"/>
        <end position="1124"/>
    </location>
</feature>
<feature type="domain" description="ABC transmembrane type-1" evidence="12">
    <location>
        <begin position="293"/>
        <end position="620"/>
    </location>
</feature>
<dbReference type="PROSITE" id="PS50893">
    <property type="entry name" value="ABC_TRANSPORTER_2"/>
    <property type="match status" value="2"/>
</dbReference>
<dbReference type="InterPro" id="IPR036640">
    <property type="entry name" value="ABC1_TM_sf"/>
</dbReference>
<evidence type="ECO:0000259" key="12">
    <source>
        <dbReference type="PROSITE" id="PS50929"/>
    </source>
</evidence>
<keyword evidence="6" id="KW-0067">ATP-binding</keyword>
<feature type="domain" description="ABC transporter" evidence="11">
    <location>
        <begin position="666"/>
        <end position="903"/>
    </location>
</feature>
<feature type="compositionally biased region" description="Basic and acidic residues" evidence="9">
    <location>
        <begin position="413"/>
        <end position="422"/>
    </location>
</feature>
<evidence type="ECO:0000256" key="5">
    <source>
        <dbReference type="ARBA" id="ARBA00022741"/>
    </source>
</evidence>
<evidence type="ECO:0000256" key="1">
    <source>
        <dbReference type="ARBA" id="ARBA00004141"/>
    </source>
</evidence>
<dbReference type="Gene3D" id="3.40.50.300">
    <property type="entry name" value="P-loop containing nucleotide triphosphate hydrolases"/>
    <property type="match status" value="2"/>
</dbReference>
<proteinExistence type="predicted"/>
<evidence type="ECO:0000256" key="10">
    <source>
        <dbReference type="SAM" id="Phobius"/>
    </source>
</evidence>
<keyword evidence="2" id="KW-0813">Transport</keyword>
<dbReference type="EMBL" id="KQ085890">
    <property type="protein sequence ID" value="KLO18951.1"/>
    <property type="molecule type" value="Genomic_DNA"/>
</dbReference>
<gene>
    <name evidence="13" type="ORF">SCHPADRAFT_993189</name>
</gene>
<feature type="transmembrane region" description="Helical" evidence="10">
    <location>
        <begin position="282"/>
        <end position="307"/>
    </location>
</feature>
<dbReference type="SMART" id="SM00382">
    <property type="entry name" value="AAA"/>
    <property type="match status" value="2"/>
</dbReference>
<keyword evidence="7 10" id="KW-1133">Transmembrane helix</keyword>
<keyword evidence="5" id="KW-0547">Nucleotide-binding</keyword>
<dbReference type="Pfam" id="PF00005">
    <property type="entry name" value="ABC_tran"/>
    <property type="match status" value="2"/>
</dbReference>
<dbReference type="GO" id="GO:0016020">
    <property type="term" value="C:membrane"/>
    <property type="evidence" value="ECO:0007669"/>
    <property type="project" value="UniProtKB-SubCell"/>
</dbReference>
<feature type="transmembrane region" description="Helical" evidence="10">
    <location>
        <begin position="88"/>
        <end position="106"/>
    </location>
</feature>
<sequence>MARTLDVALWPPRDILLKIIPGGLIVSLLYIFLAYILDNLRLNLQHKSPKGNRTLSYAPGARLLGNNKSPNEHILEFSDGITVLSYKILRLLAVLALVAIQSFQISNASRESFDLMLLINYVFVGILCTVGIFSDIKVRDESSHLAALLLLLDFAVYFVLDGLPFVMIDSSRFNPDTSALARTRLICLLIAGAIVPLLSPRPFRPIKVEEEPNPSDVAPLLSRLFYTFMDGVIFHAWKVPHIGIEDLPVLPSKEEAEVLGDKGLRHLDPVALKNRRHFFWSILHVFGLDYLQLIFWTMLSACARFAVPYGMKNLLSYVETGKSPYGFKPWVWIGVLAFGPVLMVFIHNQWLTVGTRTLAETNSILTQLVFEHCLRIRLNQGSSWKDIKDTKNGSSNPGPGTEGASGSSSSDTAGKDDSDADEKVNIETETRHVIGRINNLITSDLNSVGMFYVDLRLPATMLQLILSIWFLYDVLGWSAFVGILAIAISIPIPMYLSKYVTIYQKEKMSLTDKRVQGVTESLGVLRMIKLFAWEPYILDDITQRRDDELRVLRKQKIIEIFLRVFASCMPMLAKVATIGVYALVFKGEITASRIFSALMVFTMMEYQINPIVYMIPNILKLKVSYDRFDEFLFDTQTLGPDVEKDIEEHSTSEVGESEIGFNACSFSWDDFSNVGSNGPAHSKRRFELKFDSKVVFKPGCINLVTGPTGSGKTAILMALLGEMYYKAVREDSWCRLPREQGIAYAAQESWVLNDTIRNNILLDLEFDEERYKKVIQQSALERDLSLLEAGDLTEVGEKGLTLSGGQKARVTLARALYSYAQILLLDDVLAALDVHTSKWIVNQALSGELVSGRTVILVTHNVALVAPIARYMVVLGKNGQVSSMGSVEDVLKIDKELEALLEEEKLEEIKELKKEEEEPKAGTDVDAIQRSGKLVVEEEVAIGRVAWKPISLFVESFGGPLVWATYFGFEIITRLVNIYQKWLMAYWSDQYETHPASEVNAIKFILLFAAGSVLEQMFDFLADAYHVIRCVVASRVITQRLMQSMLSATFRWLDVTPVGRIIMRCTEDINAIDQSFQSSLFSFLYTTITLSSYFITSLAMAGMHAMIPGLIMVVSVTFLGHVYLRASLCMRREISKLKGPMMSQVTTTLSALPSIRAYGAQAYFREALKDKINLYTRASFALYDNNRWISVRVESLGGLFAAAVSVYFIYGSNLPAGYIGFTLSIVVNFADIVRDWVGSYNNLELQANSVERIQGYLEIDHEVAPTTKGVPPAYWPSSGRLIVENLSARYSDDAPEILHDLSFEIIAGQRVAIVGRTGAGKSTITLALLRAIKTSGKVYYDGIATDTINLDALRSNVTLIPQQPELIRGTLRENLDPFGKHEDAELNTALRAAGLYDLHLDTEVTEANASSSTSEDPFAVSGDASFKTGSHKIGLDTMVESGGTNFSLGQRQIVALARAIVRRSKLLILDEATAAIDYATDAAIQKALRTEFDKGTTLITVAHRLQTVMDYDKIMVLEDGKLVEFDSPVKLLQNEKGLLRALVEESEDREVLKKMAGLQ</sequence>
<evidence type="ECO:0000256" key="4">
    <source>
        <dbReference type="ARBA" id="ARBA00022737"/>
    </source>
</evidence>
<dbReference type="FunFam" id="1.20.1560.10:FF:000013">
    <property type="entry name" value="ABC transporter C family member 2"/>
    <property type="match status" value="1"/>
</dbReference>
<dbReference type="PROSITE" id="PS50929">
    <property type="entry name" value="ABC_TM1F"/>
    <property type="match status" value="2"/>
</dbReference>
<comment type="subcellular location">
    <subcellularLocation>
        <location evidence="1">Membrane</location>
        <topology evidence="1">Multi-pass membrane protein</topology>
    </subcellularLocation>
</comment>
<feature type="transmembrane region" description="Helical" evidence="10">
    <location>
        <begin position="327"/>
        <end position="346"/>
    </location>
</feature>
<feature type="transmembrane region" description="Helical" evidence="10">
    <location>
        <begin position="1189"/>
        <end position="1210"/>
    </location>
</feature>
<feature type="transmembrane region" description="Helical" evidence="10">
    <location>
        <begin position="560"/>
        <end position="582"/>
    </location>
</feature>
<name>A0A0H2SPG0_9AGAM</name>
<feature type="transmembrane region" description="Helical" evidence="10">
    <location>
        <begin position="594"/>
        <end position="615"/>
    </location>
</feature>
<evidence type="ECO:0000256" key="8">
    <source>
        <dbReference type="ARBA" id="ARBA00023136"/>
    </source>
</evidence>
<dbReference type="InterPro" id="IPR017871">
    <property type="entry name" value="ABC_transporter-like_CS"/>
</dbReference>
<dbReference type="GO" id="GO:0140359">
    <property type="term" value="F:ABC-type transporter activity"/>
    <property type="evidence" value="ECO:0007669"/>
    <property type="project" value="InterPro"/>
</dbReference>
<evidence type="ECO:0000256" key="2">
    <source>
        <dbReference type="ARBA" id="ARBA00022448"/>
    </source>
</evidence>
<dbReference type="PANTHER" id="PTHR24223:SF356">
    <property type="entry name" value="ATP-BINDING CASSETTE TRANSPORTER ABC4"/>
    <property type="match status" value="1"/>
</dbReference>
<feature type="transmembrane region" description="Helical" evidence="10">
    <location>
        <begin position="1080"/>
        <end position="1099"/>
    </location>
</feature>
<evidence type="ECO:0000313" key="14">
    <source>
        <dbReference type="Proteomes" id="UP000053477"/>
    </source>
</evidence>
<dbReference type="Pfam" id="PF00664">
    <property type="entry name" value="ABC_membrane"/>
    <property type="match status" value="2"/>
</dbReference>
<evidence type="ECO:0000259" key="11">
    <source>
        <dbReference type="PROSITE" id="PS50893"/>
    </source>
</evidence>
<dbReference type="InterPro" id="IPR003439">
    <property type="entry name" value="ABC_transporter-like_ATP-bd"/>
</dbReference>
<dbReference type="SUPFAM" id="SSF90123">
    <property type="entry name" value="ABC transporter transmembrane region"/>
    <property type="match status" value="2"/>
</dbReference>
<dbReference type="Gene3D" id="1.20.1560.10">
    <property type="entry name" value="ABC transporter type 1, transmembrane domain"/>
    <property type="match status" value="2"/>
</dbReference>
<evidence type="ECO:0000256" key="7">
    <source>
        <dbReference type="ARBA" id="ARBA00022989"/>
    </source>
</evidence>
<dbReference type="FunCoup" id="A0A0H2SPG0">
    <property type="interactions" value="36"/>
</dbReference>
<keyword evidence="8 10" id="KW-0472">Membrane</keyword>
<feature type="transmembrane region" description="Helical" evidence="10">
    <location>
        <begin position="455"/>
        <end position="472"/>
    </location>
</feature>
<dbReference type="OrthoDB" id="6500128at2759"/>
<evidence type="ECO:0000256" key="6">
    <source>
        <dbReference type="ARBA" id="ARBA00022840"/>
    </source>
</evidence>
<accession>A0A0H2SPG0</accession>